<dbReference type="PANTHER" id="PTHR23151:SF90">
    <property type="entry name" value="DIHYDROLIPOYLLYSINE-RESIDUE ACETYLTRANSFERASE COMPONENT OF PYRUVATE DEHYDROGENASE COMPLEX, MITOCHONDRIAL-RELATED"/>
    <property type="match status" value="1"/>
</dbReference>
<dbReference type="SUPFAM" id="SSF51230">
    <property type="entry name" value="Single hybrid motif"/>
    <property type="match status" value="2"/>
</dbReference>
<dbReference type="InterPro" id="IPR045257">
    <property type="entry name" value="E2/Pdx1"/>
</dbReference>
<dbReference type="InterPro" id="IPR000089">
    <property type="entry name" value="Biotin_lipoyl"/>
</dbReference>
<protein>
    <submittedName>
        <fullName evidence="5">Biotin/lipoyl-containing protein</fullName>
    </submittedName>
</protein>
<dbReference type="Pfam" id="PF00364">
    <property type="entry name" value="Biotin_lipoyl"/>
    <property type="match status" value="2"/>
</dbReference>
<evidence type="ECO:0000313" key="5">
    <source>
        <dbReference type="EMBL" id="MEX1663614.1"/>
    </source>
</evidence>
<proteinExistence type="predicted"/>
<comment type="cofactor">
    <cofactor evidence="1">
        <name>(R)-lipoate</name>
        <dbReference type="ChEBI" id="CHEBI:83088"/>
    </cofactor>
</comment>
<dbReference type="CDD" id="cd06849">
    <property type="entry name" value="lipoyl_domain"/>
    <property type="match status" value="2"/>
</dbReference>
<dbReference type="InterPro" id="IPR003016">
    <property type="entry name" value="2-oxoA_DH_lipoyl-BS"/>
</dbReference>
<keyword evidence="2" id="KW-0450">Lipoyl</keyword>
<feature type="compositionally biased region" description="Low complexity" evidence="3">
    <location>
        <begin position="202"/>
        <end position="213"/>
    </location>
</feature>
<evidence type="ECO:0000313" key="6">
    <source>
        <dbReference type="Proteomes" id="UP001557465"/>
    </source>
</evidence>
<dbReference type="EMBL" id="JBFRYC010000021">
    <property type="protein sequence ID" value="MEX1663614.1"/>
    <property type="molecule type" value="Genomic_DNA"/>
</dbReference>
<dbReference type="PROSITE" id="PS50968">
    <property type="entry name" value="BIOTINYL_LIPOYL"/>
    <property type="match status" value="2"/>
</dbReference>
<evidence type="ECO:0000256" key="3">
    <source>
        <dbReference type="SAM" id="MobiDB-lite"/>
    </source>
</evidence>
<organism evidence="5 6">
    <name type="scientific">Thioclava arctica</name>
    <dbReference type="NCBI Taxonomy" id="3238301"/>
    <lineage>
        <taxon>Bacteria</taxon>
        <taxon>Pseudomonadati</taxon>
        <taxon>Pseudomonadota</taxon>
        <taxon>Alphaproteobacteria</taxon>
        <taxon>Rhodobacterales</taxon>
        <taxon>Paracoccaceae</taxon>
        <taxon>Thioclava</taxon>
    </lineage>
</organism>
<comment type="caution">
    <text evidence="5">The sequence shown here is derived from an EMBL/GenBank/DDBJ whole genome shotgun (WGS) entry which is preliminary data.</text>
</comment>
<dbReference type="PANTHER" id="PTHR23151">
    <property type="entry name" value="DIHYDROLIPOAMIDE ACETYL/SUCCINYL-TRANSFERASE-RELATED"/>
    <property type="match status" value="1"/>
</dbReference>
<evidence type="ECO:0000259" key="4">
    <source>
        <dbReference type="PROSITE" id="PS50968"/>
    </source>
</evidence>
<evidence type="ECO:0000256" key="2">
    <source>
        <dbReference type="ARBA" id="ARBA00022823"/>
    </source>
</evidence>
<keyword evidence="6" id="KW-1185">Reference proteome</keyword>
<feature type="region of interest" description="Disordered" evidence="3">
    <location>
        <begin position="78"/>
        <end position="106"/>
    </location>
</feature>
<dbReference type="Proteomes" id="UP001557465">
    <property type="component" value="Unassembled WGS sequence"/>
</dbReference>
<sequence>MSHDVIMPALGMAQETGLIVAWLKAPDDVVKTGDPLMEVETDKATMEVEAQADGYLTGIRAQAGENVPVGEVVAQISDTPEDTAQAPASDPNAEAEAAPETSDASDIPEGAQIIMPALGMAQDTGHLTAWHKAPGDAVSAEDILLEVETDKSAVEVPAGQSGYIAALLAEPGEDVPVGTVIAVISAQKPDNPVMRSAKVTNAPAPKSEAAPPAQTAPDKGSKPVPFTAQQQGRILASPKMRRQATLEWLDLERLIEAGVPQPYHMADLDQLRSLTTTAASAQAIPQQAASRHLTAELSADGLADFLNWIETETGAPADSSAVLAGLAAGALADTTIVAVERFGHRRHFAAPAQHPLGHAPETEDAPTLILRDLRGSALTGLHLGPEDAPVLTLTGRASLTLTLEAGSAQMTPATALDLITGFAARLEMPLRHLL</sequence>
<feature type="region of interest" description="Disordered" evidence="3">
    <location>
        <begin position="199"/>
        <end position="225"/>
    </location>
</feature>
<dbReference type="Gene3D" id="2.40.50.100">
    <property type="match status" value="2"/>
</dbReference>
<evidence type="ECO:0000256" key="1">
    <source>
        <dbReference type="ARBA" id="ARBA00001938"/>
    </source>
</evidence>
<gene>
    <name evidence="5" type="ORF">AB4874_18660</name>
</gene>
<name>A0ABV3TR32_9RHOB</name>
<reference evidence="5 6" key="1">
    <citation type="journal article" date="2011" name="Int. J. Syst. Evol. Microbiol.">
        <title>Zhongshania antarctica gen. nov., sp. nov. and Zhongshania guokunii sp. nov., gammaproteobacteria respectively isolated from coastal attached (fast) ice and surface seawater of the Antarctic.</title>
        <authorList>
            <person name="Li H.J."/>
            <person name="Zhang X.Y."/>
            <person name="Chen C.X."/>
            <person name="Zhang Y.J."/>
            <person name="Gao Z.M."/>
            <person name="Yu Y."/>
            <person name="Chen X.L."/>
            <person name="Chen B."/>
            <person name="Zhang Y.Z."/>
        </authorList>
    </citation>
    <scope>NUCLEOTIDE SEQUENCE [LARGE SCALE GENOMIC DNA]</scope>
    <source>
        <strain evidence="5 6">15-R06ZXC-3</strain>
    </source>
</reference>
<dbReference type="RefSeq" id="WP_368393118.1">
    <property type="nucleotide sequence ID" value="NZ_JBFRYC010000021.1"/>
</dbReference>
<feature type="domain" description="Lipoyl-binding" evidence="4">
    <location>
        <begin position="110"/>
        <end position="185"/>
    </location>
</feature>
<feature type="domain" description="Lipoyl-binding" evidence="4">
    <location>
        <begin position="2"/>
        <end position="77"/>
    </location>
</feature>
<accession>A0ABV3TR32</accession>
<dbReference type="PROSITE" id="PS00189">
    <property type="entry name" value="LIPOYL"/>
    <property type="match status" value="2"/>
</dbReference>
<dbReference type="InterPro" id="IPR011053">
    <property type="entry name" value="Single_hybrid_motif"/>
</dbReference>